<sequence length="201" mass="20789">MKNWILVSAAITLAACGGTDGQPDTEAPSNTLTTPSETLQTQSMQTEGLMTQTFAIINTAGVEIGDVTVADQAAGGVLLNLDVTAIPQGTHAIHFHTNGTCDLPNFSSAEGHYDPMAVNHGFDSTAPNPHAGDMRNFDAPVSGVVQTQVLNERVSLSDREGFAPLFDADNTALIIHASADDYVSQPTGAAGGRIACAVIAP</sequence>
<reference evidence="3" key="1">
    <citation type="journal article" date="2014" name="Int. J. Syst. Evol. Microbiol.">
        <title>Complete genome sequence of Corynebacterium casei LMG S-19264T (=DSM 44701T), isolated from a smear-ripened cheese.</title>
        <authorList>
            <consortium name="US DOE Joint Genome Institute (JGI-PGF)"/>
            <person name="Walter F."/>
            <person name="Albersmeier A."/>
            <person name="Kalinowski J."/>
            <person name="Ruckert C."/>
        </authorList>
    </citation>
    <scope>NUCLEOTIDE SEQUENCE</scope>
    <source>
        <strain evidence="3">KCTC 32513</strain>
    </source>
</reference>
<dbReference type="InterPro" id="IPR001424">
    <property type="entry name" value="SOD_Cu_Zn_dom"/>
</dbReference>
<dbReference type="Gene3D" id="2.60.40.200">
    <property type="entry name" value="Superoxide dismutase, copper/zinc binding domain"/>
    <property type="match status" value="1"/>
</dbReference>
<dbReference type="InterPro" id="IPR024134">
    <property type="entry name" value="SOD_Cu/Zn_/chaperone"/>
</dbReference>
<comment type="similarity">
    <text evidence="1">Belongs to the Cu-Zn superoxide dismutase family.</text>
</comment>
<dbReference type="SUPFAM" id="SSF49329">
    <property type="entry name" value="Cu,Zn superoxide dismutase-like"/>
    <property type="match status" value="1"/>
</dbReference>
<dbReference type="PANTHER" id="PTHR10003">
    <property type="entry name" value="SUPEROXIDE DISMUTASE CU-ZN -RELATED"/>
    <property type="match status" value="1"/>
</dbReference>
<comment type="caution">
    <text evidence="3">The sequence shown here is derived from an EMBL/GenBank/DDBJ whole genome shotgun (WGS) entry which is preliminary data.</text>
</comment>
<dbReference type="InterPro" id="IPR036423">
    <property type="entry name" value="SOD-like_Cu/Zn_dom_sf"/>
</dbReference>
<dbReference type="RefSeq" id="WP_189496728.1">
    <property type="nucleotide sequence ID" value="NZ_BMZH01000004.1"/>
</dbReference>
<evidence type="ECO:0000313" key="4">
    <source>
        <dbReference type="Proteomes" id="UP000634004"/>
    </source>
</evidence>
<dbReference type="PROSITE" id="PS51257">
    <property type="entry name" value="PROKAR_LIPOPROTEIN"/>
    <property type="match status" value="1"/>
</dbReference>
<proteinExistence type="inferred from homology"/>
<dbReference type="AlphaFoldDB" id="A0A8J3G1Y1"/>
<keyword evidence="4" id="KW-1185">Reference proteome</keyword>
<gene>
    <name evidence="3" type="ORF">GCM10009069_13490</name>
</gene>
<evidence type="ECO:0000259" key="2">
    <source>
        <dbReference type="Pfam" id="PF00080"/>
    </source>
</evidence>
<dbReference type="Proteomes" id="UP000634004">
    <property type="component" value="Unassembled WGS sequence"/>
</dbReference>
<name>A0A8J3G1Y1_9PROT</name>
<evidence type="ECO:0000313" key="3">
    <source>
        <dbReference type="EMBL" id="GHA91605.1"/>
    </source>
</evidence>
<organism evidence="3 4">
    <name type="scientific">Algimonas arctica</name>
    <dbReference type="NCBI Taxonomy" id="1479486"/>
    <lineage>
        <taxon>Bacteria</taxon>
        <taxon>Pseudomonadati</taxon>
        <taxon>Pseudomonadota</taxon>
        <taxon>Alphaproteobacteria</taxon>
        <taxon>Maricaulales</taxon>
        <taxon>Robiginitomaculaceae</taxon>
        <taxon>Algimonas</taxon>
    </lineage>
</organism>
<dbReference type="Pfam" id="PF00080">
    <property type="entry name" value="Sod_Cu"/>
    <property type="match status" value="1"/>
</dbReference>
<accession>A0A8J3G1Y1</accession>
<reference evidence="3" key="2">
    <citation type="submission" date="2020-09" db="EMBL/GenBank/DDBJ databases">
        <authorList>
            <person name="Sun Q."/>
            <person name="Kim S."/>
        </authorList>
    </citation>
    <scope>NUCLEOTIDE SEQUENCE</scope>
    <source>
        <strain evidence="3">KCTC 32513</strain>
    </source>
</reference>
<feature type="domain" description="Superoxide dismutase copper/zinc binding" evidence="2">
    <location>
        <begin position="65"/>
        <end position="199"/>
    </location>
</feature>
<dbReference type="GO" id="GO:0005507">
    <property type="term" value="F:copper ion binding"/>
    <property type="evidence" value="ECO:0007669"/>
    <property type="project" value="InterPro"/>
</dbReference>
<protein>
    <recommendedName>
        <fullName evidence="2">Superoxide dismutase copper/zinc binding domain-containing protein</fullName>
    </recommendedName>
</protein>
<dbReference type="GO" id="GO:0006801">
    <property type="term" value="P:superoxide metabolic process"/>
    <property type="evidence" value="ECO:0007669"/>
    <property type="project" value="InterPro"/>
</dbReference>
<evidence type="ECO:0000256" key="1">
    <source>
        <dbReference type="ARBA" id="ARBA00010457"/>
    </source>
</evidence>
<dbReference type="EMBL" id="BMZH01000004">
    <property type="protein sequence ID" value="GHA91605.1"/>
    <property type="molecule type" value="Genomic_DNA"/>
</dbReference>